<keyword evidence="1" id="KW-0472">Membrane</keyword>
<reference evidence="3" key="1">
    <citation type="submission" date="2021-11" db="EMBL/GenBank/DDBJ databases">
        <title>Cultivation dependent microbiological survey of springs from the worlds oldest radium mine currently devoted to the extraction of radon-saturated water.</title>
        <authorList>
            <person name="Kapinusova G."/>
            <person name="Smrhova T."/>
            <person name="Strejcek M."/>
            <person name="Suman J."/>
            <person name="Jani K."/>
            <person name="Pajer P."/>
            <person name="Uhlik O."/>
        </authorList>
    </citation>
    <scope>NUCLEOTIDE SEQUENCE [LARGE SCALE GENOMIC DNA]</scope>
    <source>
        <strain evidence="3">J379</strain>
    </source>
</reference>
<feature type="transmembrane region" description="Helical" evidence="1">
    <location>
        <begin position="30"/>
        <end position="63"/>
    </location>
</feature>
<feature type="transmembrane region" description="Helical" evidence="1">
    <location>
        <begin position="75"/>
        <end position="96"/>
    </location>
</feature>
<keyword evidence="1" id="KW-0812">Transmembrane</keyword>
<keyword evidence="3" id="KW-1185">Reference proteome</keyword>
<dbReference type="RefSeq" id="WP_353865121.1">
    <property type="nucleotide sequence ID" value="NZ_CP088295.1"/>
</dbReference>
<evidence type="ECO:0000313" key="3">
    <source>
        <dbReference type="Proteomes" id="UP001058860"/>
    </source>
</evidence>
<organism evidence="2 3">
    <name type="scientific">Svornostia abyssi</name>
    <dbReference type="NCBI Taxonomy" id="2898438"/>
    <lineage>
        <taxon>Bacteria</taxon>
        <taxon>Bacillati</taxon>
        <taxon>Actinomycetota</taxon>
        <taxon>Thermoleophilia</taxon>
        <taxon>Solirubrobacterales</taxon>
        <taxon>Baekduiaceae</taxon>
        <taxon>Svornostia</taxon>
    </lineage>
</organism>
<evidence type="ECO:0000313" key="2">
    <source>
        <dbReference type="EMBL" id="UUY04645.1"/>
    </source>
</evidence>
<gene>
    <name evidence="2" type="ORF">LRS13_03685</name>
</gene>
<dbReference type="Proteomes" id="UP001058860">
    <property type="component" value="Chromosome"/>
</dbReference>
<accession>A0ABY5PJD9</accession>
<proteinExistence type="predicted"/>
<keyword evidence="1" id="KW-1133">Transmembrane helix</keyword>
<name>A0ABY5PJD9_9ACTN</name>
<sequence>MVRVALLLLYPVVLFLAAWPAGDTALDWPVLLAAPLLAVAAGYVAPILAGVATAGGAVAVVWLGYWDSEFFAVNLAILLAGGEALVALGALLGWPWRDYHRQGSS</sequence>
<protein>
    <submittedName>
        <fullName evidence="2">Uncharacterized protein</fullName>
    </submittedName>
</protein>
<evidence type="ECO:0000256" key="1">
    <source>
        <dbReference type="SAM" id="Phobius"/>
    </source>
</evidence>
<dbReference type="EMBL" id="CP088295">
    <property type="protein sequence ID" value="UUY04645.1"/>
    <property type="molecule type" value="Genomic_DNA"/>
</dbReference>